<sequence>MTVPVAPPTVRPRPVELPGLVRLRLVLLVLVLAAATGGLVQLPVWSRLLLAATAAAVPGAVAVQYGTAAVRLLLRVSGGGARVPAGARVLSRPPTGARLARHPFGGGAVSGGGAHPAAVPCPAASDNSPTPFRTM</sequence>
<organism evidence="2 3">
    <name type="scientific">Plantactinospora sonchi</name>
    <dbReference type="NCBI Taxonomy" id="1544735"/>
    <lineage>
        <taxon>Bacteria</taxon>
        <taxon>Bacillati</taxon>
        <taxon>Actinomycetota</taxon>
        <taxon>Actinomycetes</taxon>
        <taxon>Micromonosporales</taxon>
        <taxon>Micromonosporaceae</taxon>
        <taxon>Plantactinospora</taxon>
    </lineage>
</organism>
<dbReference type="Proteomes" id="UP001332243">
    <property type="component" value="Unassembled WGS sequence"/>
</dbReference>
<feature type="transmembrane region" description="Helical" evidence="1">
    <location>
        <begin position="48"/>
        <end position="74"/>
    </location>
</feature>
<dbReference type="EMBL" id="JAZGQK010000009">
    <property type="protein sequence ID" value="MEE6259182.1"/>
    <property type="molecule type" value="Genomic_DNA"/>
</dbReference>
<keyword evidence="1" id="KW-0812">Transmembrane</keyword>
<keyword evidence="1" id="KW-0472">Membrane</keyword>
<reference evidence="2 3" key="1">
    <citation type="submission" date="2024-01" db="EMBL/GenBank/DDBJ databases">
        <title>Genome insights into Plantactinospora sonchi sp. nov.</title>
        <authorList>
            <person name="Wang L."/>
        </authorList>
    </citation>
    <scope>NUCLEOTIDE SEQUENCE [LARGE SCALE GENOMIC DNA]</scope>
    <source>
        <strain evidence="2 3">NEAU-QY2</strain>
    </source>
</reference>
<evidence type="ECO:0000313" key="3">
    <source>
        <dbReference type="Proteomes" id="UP001332243"/>
    </source>
</evidence>
<dbReference type="RefSeq" id="WP_331214313.1">
    <property type="nucleotide sequence ID" value="NZ_JAZGQK010000009.1"/>
</dbReference>
<evidence type="ECO:0000313" key="2">
    <source>
        <dbReference type="EMBL" id="MEE6259182.1"/>
    </source>
</evidence>
<gene>
    <name evidence="2" type="ORF">V1633_11870</name>
</gene>
<protein>
    <submittedName>
        <fullName evidence="2">Uncharacterized protein</fullName>
    </submittedName>
</protein>
<evidence type="ECO:0000256" key="1">
    <source>
        <dbReference type="SAM" id="Phobius"/>
    </source>
</evidence>
<proteinExistence type="predicted"/>
<comment type="caution">
    <text evidence="2">The sequence shown here is derived from an EMBL/GenBank/DDBJ whole genome shotgun (WGS) entry which is preliminary data.</text>
</comment>
<name>A0ABU7RRQ3_9ACTN</name>
<feature type="transmembrane region" description="Helical" evidence="1">
    <location>
        <begin position="21"/>
        <end position="42"/>
    </location>
</feature>
<keyword evidence="3" id="KW-1185">Reference proteome</keyword>
<accession>A0ABU7RRQ3</accession>
<keyword evidence="1" id="KW-1133">Transmembrane helix</keyword>